<accession>A0A8H4VVN7</accession>
<organism evidence="1 2">
    <name type="scientific">Agrocybe pediades</name>
    <dbReference type="NCBI Taxonomy" id="84607"/>
    <lineage>
        <taxon>Eukaryota</taxon>
        <taxon>Fungi</taxon>
        <taxon>Dikarya</taxon>
        <taxon>Basidiomycota</taxon>
        <taxon>Agaricomycotina</taxon>
        <taxon>Agaricomycetes</taxon>
        <taxon>Agaricomycetidae</taxon>
        <taxon>Agaricales</taxon>
        <taxon>Agaricineae</taxon>
        <taxon>Strophariaceae</taxon>
        <taxon>Agrocybe</taxon>
    </lineage>
</organism>
<gene>
    <name evidence="1" type="ORF">D9613_009546</name>
</gene>
<protein>
    <submittedName>
        <fullName evidence="1">Uncharacterized protein</fullName>
    </submittedName>
</protein>
<proteinExistence type="predicted"/>
<keyword evidence="2" id="KW-1185">Reference proteome</keyword>
<comment type="caution">
    <text evidence="1">The sequence shown here is derived from an EMBL/GenBank/DDBJ whole genome shotgun (WGS) entry which is preliminary data.</text>
</comment>
<dbReference type="EMBL" id="JAACJL010000002">
    <property type="protein sequence ID" value="KAF4622020.1"/>
    <property type="molecule type" value="Genomic_DNA"/>
</dbReference>
<sequence>MGVGIVSDSYETLYDSIRSEFSDQVPAAALLWWWLDTADKFGVRVEVPTLGKEFSNGMYIGRDPEGTLFFNDPDDFHGENSSADPLKCKYDVYYNNNASSPAFVIQWYTTNASEAFAKFVAKDPNRVAKNLINSADGSWSDANASESFARITKQSSSNTWTMTIPSIHKKVTLPTNSASITNRPAHNQRVDTMGILIWKDINKIEKGVYADYRDDRIVFTETNEWSVDFCAFFLPLEWSRNLNPLGPYVIGAGGAKWENM</sequence>
<dbReference type="AlphaFoldDB" id="A0A8H4VVN7"/>
<name>A0A8H4VVN7_9AGAR</name>
<dbReference type="Proteomes" id="UP000521872">
    <property type="component" value="Unassembled WGS sequence"/>
</dbReference>
<evidence type="ECO:0000313" key="1">
    <source>
        <dbReference type="EMBL" id="KAF4622020.1"/>
    </source>
</evidence>
<reference evidence="1 2" key="1">
    <citation type="submission" date="2019-12" db="EMBL/GenBank/DDBJ databases">
        <authorList>
            <person name="Floudas D."/>
            <person name="Bentzer J."/>
            <person name="Ahren D."/>
            <person name="Johansson T."/>
            <person name="Persson P."/>
            <person name="Tunlid A."/>
        </authorList>
    </citation>
    <scope>NUCLEOTIDE SEQUENCE [LARGE SCALE GENOMIC DNA]</scope>
    <source>
        <strain evidence="1 2">CBS 102.39</strain>
    </source>
</reference>
<evidence type="ECO:0000313" key="2">
    <source>
        <dbReference type="Proteomes" id="UP000521872"/>
    </source>
</evidence>